<accession>A0A0F8UR16</accession>
<organism evidence="1 2">
    <name type="scientific">Aspergillus rambellii</name>
    <dbReference type="NCBI Taxonomy" id="308745"/>
    <lineage>
        <taxon>Eukaryota</taxon>
        <taxon>Fungi</taxon>
        <taxon>Dikarya</taxon>
        <taxon>Ascomycota</taxon>
        <taxon>Pezizomycotina</taxon>
        <taxon>Eurotiomycetes</taxon>
        <taxon>Eurotiomycetidae</taxon>
        <taxon>Eurotiales</taxon>
        <taxon>Aspergillaceae</taxon>
        <taxon>Aspergillus</taxon>
        <taxon>Aspergillus subgen. Nidulantes</taxon>
    </lineage>
</organism>
<name>A0A0F8UR16_9EURO</name>
<sequence>MEEILLQQNLL</sequence>
<evidence type="ECO:0000313" key="1">
    <source>
        <dbReference type="EMBL" id="KKK13266.1"/>
    </source>
</evidence>
<gene>
    <name evidence="1" type="ORF">ARAM_007674</name>
</gene>
<proteinExistence type="predicted"/>
<reference evidence="1 2" key="1">
    <citation type="submission" date="2015-02" db="EMBL/GenBank/DDBJ databases">
        <title>Draft Genome Sequences of Two Closely-Related Aflatoxigenic Aspergillus Species Obtained from the Cote d'Ivoire.</title>
        <authorList>
            <person name="Moore G.G."/>
            <person name="Beltz S.B."/>
            <person name="Mack B.M."/>
        </authorList>
    </citation>
    <scope>NUCLEOTIDE SEQUENCE [LARGE SCALE GENOMIC DNA]</scope>
    <source>
        <strain evidence="1 2">SRRC1468</strain>
    </source>
</reference>
<evidence type="ECO:0000313" key="2">
    <source>
        <dbReference type="Proteomes" id="UP000034291"/>
    </source>
</evidence>
<dbReference type="EMBL" id="JZBS01003851">
    <property type="protein sequence ID" value="KKK13266.1"/>
    <property type="molecule type" value="Genomic_DNA"/>
</dbReference>
<keyword evidence="2" id="KW-1185">Reference proteome</keyword>
<dbReference type="Proteomes" id="UP000034291">
    <property type="component" value="Unassembled WGS sequence"/>
</dbReference>
<comment type="caution">
    <text evidence="1">The sequence shown here is derived from an EMBL/GenBank/DDBJ whole genome shotgun (WGS) entry which is preliminary data.</text>
</comment>
<protein>
    <submittedName>
        <fullName evidence="1">Uncharacterized protein</fullName>
    </submittedName>
</protein>